<accession>A0A2N3LEK6</accession>
<feature type="transmembrane region" description="Helical" evidence="9">
    <location>
        <begin position="86"/>
        <end position="109"/>
    </location>
</feature>
<evidence type="ECO:0000313" key="11">
    <source>
        <dbReference type="Proteomes" id="UP000233440"/>
    </source>
</evidence>
<keyword evidence="8 9" id="KW-0472">Membrane</keyword>
<evidence type="ECO:0000256" key="7">
    <source>
        <dbReference type="ARBA" id="ARBA00022989"/>
    </source>
</evidence>
<organism evidence="10 11">
    <name type="scientific">Heyndrickxia camelliae</name>
    <dbReference type="NCBI Taxonomy" id="1707093"/>
    <lineage>
        <taxon>Bacteria</taxon>
        <taxon>Bacillati</taxon>
        <taxon>Bacillota</taxon>
        <taxon>Bacilli</taxon>
        <taxon>Bacillales</taxon>
        <taxon>Bacillaceae</taxon>
        <taxon>Heyndrickxia</taxon>
    </lineage>
</organism>
<feature type="transmembrane region" description="Helical" evidence="9">
    <location>
        <begin position="429"/>
        <end position="449"/>
    </location>
</feature>
<comment type="similarity">
    <text evidence="2 9">Belongs to the alanine or glycine:cation symporter (AGCS) (TC 2.A.25) family.</text>
</comment>
<evidence type="ECO:0000256" key="1">
    <source>
        <dbReference type="ARBA" id="ARBA00004651"/>
    </source>
</evidence>
<dbReference type="AlphaFoldDB" id="A0A2N3LEK6"/>
<dbReference type="GO" id="GO:0005886">
    <property type="term" value="C:plasma membrane"/>
    <property type="evidence" value="ECO:0007669"/>
    <property type="project" value="UniProtKB-SubCell"/>
</dbReference>
<dbReference type="Pfam" id="PF01235">
    <property type="entry name" value="Na_Ala_symp"/>
    <property type="match status" value="1"/>
</dbReference>
<sequence>MEYIVKIANIPIKRGGLVKWLEELISKTSDIVWGPAMLVLLVGTGIFLSFRLGFLQFSNLPYALKLAFTRSQDKKSSGDISHFQSLMTALAATIGTGNIAGVSTAVIAGGPGAVFWMWVTAIFGMATKYGEAILSVKYRVKNSKGEMSGGPMYYIERGLGWKWLAVLFAIFGAVASFGIGNLVQSNSVAEALNGSFGISPWITGIVLAVFTGLVILGGIKSIGRVTGFIVPFMAIFYVLGGLIIILLNIKEIPHALGLIFGEAFTAKSVGGGVLGTAVRYGVARGVFSNEAGLGSAPIAAAAAKTDYPGRQALVSMTGTFLDTIVVCSITGLTLVMSGKWVGADTDQSSSLTVAAFNGFLPHVGGYIVTFGLIFFAYSTVIGWSYYGEKCVGYLLGDRSVYVYRVIFTLAVLVGSVSSLKIVWGISDVFNALMAIPNLIALLLLSRVIVAETKIFKDVRRKEKIHGTAKDVTINT</sequence>
<comment type="caution">
    <text evidence="10">The sequence shown here is derived from an EMBL/GenBank/DDBJ whole genome shotgun (WGS) entry which is preliminary data.</text>
</comment>
<dbReference type="PANTHER" id="PTHR30330:SF3">
    <property type="entry name" value="TRANSCRIPTIONAL REGULATOR, LRP FAMILY"/>
    <property type="match status" value="1"/>
</dbReference>
<gene>
    <name evidence="10" type="ORF">CWO92_21485</name>
</gene>
<evidence type="ECO:0000313" key="10">
    <source>
        <dbReference type="EMBL" id="PKR83015.1"/>
    </source>
</evidence>
<feature type="transmembrane region" description="Helical" evidence="9">
    <location>
        <begin position="401"/>
        <end position="423"/>
    </location>
</feature>
<keyword evidence="5 9" id="KW-0812">Transmembrane</keyword>
<feature type="transmembrane region" description="Helical" evidence="9">
    <location>
        <begin position="255"/>
        <end position="278"/>
    </location>
</feature>
<feature type="transmembrane region" description="Helical" evidence="9">
    <location>
        <begin position="363"/>
        <end position="386"/>
    </location>
</feature>
<reference evidence="10 11" key="1">
    <citation type="submission" date="2017-11" db="EMBL/GenBank/DDBJ databases">
        <title>Bacillus camelliae sp. nov., isolated from pu'er tea.</title>
        <authorList>
            <person name="Niu L."/>
        </authorList>
    </citation>
    <scope>NUCLEOTIDE SEQUENCE [LARGE SCALE GENOMIC DNA]</scope>
    <source>
        <strain evidence="10 11">7578-1</strain>
    </source>
</reference>
<dbReference type="Gene3D" id="1.20.1740.10">
    <property type="entry name" value="Amino acid/polyamine transporter I"/>
    <property type="match status" value="1"/>
</dbReference>
<dbReference type="PANTHER" id="PTHR30330">
    <property type="entry name" value="AGSS FAMILY TRANSPORTER, SODIUM-ALANINE"/>
    <property type="match status" value="1"/>
</dbReference>
<feature type="transmembrane region" description="Helical" evidence="9">
    <location>
        <begin position="31"/>
        <end position="50"/>
    </location>
</feature>
<evidence type="ECO:0000256" key="4">
    <source>
        <dbReference type="ARBA" id="ARBA00022475"/>
    </source>
</evidence>
<dbReference type="PROSITE" id="PS00873">
    <property type="entry name" value="NA_ALANINE_SYMP"/>
    <property type="match status" value="1"/>
</dbReference>
<keyword evidence="6 9" id="KW-0769">Symport</keyword>
<keyword evidence="3 9" id="KW-0813">Transport</keyword>
<evidence type="ECO:0000256" key="5">
    <source>
        <dbReference type="ARBA" id="ARBA00022692"/>
    </source>
</evidence>
<name>A0A2N3LEK6_9BACI</name>
<dbReference type="NCBIfam" id="TIGR00835">
    <property type="entry name" value="agcS"/>
    <property type="match status" value="1"/>
</dbReference>
<feature type="transmembrane region" description="Helical" evidence="9">
    <location>
        <begin position="228"/>
        <end position="249"/>
    </location>
</feature>
<feature type="transmembrane region" description="Helical" evidence="9">
    <location>
        <begin position="198"/>
        <end position="216"/>
    </location>
</feature>
<evidence type="ECO:0000256" key="3">
    <source>
        <dbReference type="ARBA" id="ARBA00022448"/>
    </source>
</evidence>
<comment type="subcellular location">
    <subcellularLocation>
        <location evidence="1 9">Cell membrane</location>
        <topology evidence="1 9">Multi-pass membrane protein</topology>
    </subcellularLocation>
</comment>
<dbReference type="FunFam" id="1.20.1740.10:FF:000004">
    <property type="entry name" value="Sodium:alanine symporter family protein"/>
    <property type="match status" value="1"/>
</dbReference>
<dbReference type="Proteomes" id="UP000233440">
    <property type="component" value="Unassembled WGS sequence"/>
</dbReference>
<dbReference type="EMBL" id="PIQO01000024">
    <property type="protein sequence ID" value="PKR83015.1"/>
    <property type="molecule type" value="Genomic_DNA"/>
</dbReference>
<proteinExistence type="inferred from homology"/>
<evidence type="ECO:0000256" key="8">
    <source>
        <dbReference type="ARBA" id="ARBA00023136"/>
    </source>
</evidence>
<dbReference type="OrthoDB" id="9804874at2"/>
<protein>
    <submittedName>
        <fullName evidence="10">Sodium:alanine symporter family protein</fullName>
    </submittedName>
</protein>
<feature type="transmembrane region" description="Helical" evidence="9">
    <location>
        <begin position="159"/>
        <end position="178"/>
    </location>
</feature>
<keyword evidence="7 9" id="KW-1133">Transmembrane helix</keyword>
<keyword evidence="11" id="KW-1185">Reference proteome</keyword>
<evidence type="ECO:0000256" key="9">
    <source>
        <dbReference type="RuleBase" id="RU363064"/>
    </source>
</evidence>
<dbReference type="InterPro" id="IPR001463">
    <property type="entry name" value="Na/Ala_symport"/>
</dbReference>
<dbReference type="PRINTS" id="PR00175">
    <property type="entry name" value="NAALASMPORT"/>
</dbReference>
<feature type="transmembrane region" description="Helical" evidence="9">
    <location>
        <begin position="320"/>
        <end position="343"/>
    </location>
</feature>
<evidence type="ECO:0000256" key="2">
    <source>
        <dbReference type="ARBA" id="ARBA00009261"/>
    </source>
</evidence>
<keyword evidence="4 9" id="KW-1003">Cell membrane</keyword>
<evidence type="ECO:0000256" key="6">
    <source>
        <dbReference type="ARBA" id="ARBA00022847"/>
    </source>
</evidence>
<dbReference type="GO" id="GO:0005283">
    <property type="term" value="F:amino acid:sodium symporter activity"/>
    <property type="evidence" value="ECO:0007669"/>
    <property type="project" value="InterPro"/>
</dbReference>